<keyword evidence="2" id="KW-1185">Reference proteome</keyword>
<dbReference type="EMBL" id="UYSU01041611">
    <property type="protein sequence ID" value="VDM03236.1"/>
    <property type="molecule type" value="Genomic_DNA"/>
</dbReference>
<dbReference type="WBParaSite" id="SSLN_0001749601-mRNA-1">
    <property type="protein sequence ID" value="SSLN_0001749601-mRNA-1"/>
    <property type="gene ID" value="SSLN_0001749601"/>
</dbReference>
<protein>
    <submittedName>
        <fullName evidence="3">Fibronectin type-III domain-containing protein</fullName>
    </submittedName>
</protein>
<name>A0A183TK52_SCHSO</name>
<accession>A0A183TK52</accession>
<dbReference type="OrthoDB" id="9985779at2759"/>
<evidence type="ECO:0000313" key="3">
    <source>
        <dbReference type="WBParaSite" id="SSLN_0001749601-mRNA-1"/>
    </source>
</evidence>
<gene>
    <name evidence="1" type="ORF">SSLN_LOCUS16850</name>
</gene>
<evidence type="ECO:0000313" key="1">
    <source>
        <dbReference type="EMBL" id="VDM03236.1"/>
    </source>
</evidence>
<reference evidence="1 2" key="2">
    <citation type="submission" date="2018-11" db="EMBL/GenBank/DDBJ databases">
        <authorList>
            <consortium name="Pathogen Informatics"/>
        </authorList>
    </citation>
    <scope>NUCLEOTIDE SEQUENCE [LARGE SCALE GENOMIC DNA]</scope>
    <source>
        <strain evidence="1 2">NST_G2</strain>
    </source>
</reference>
<evidence type="ECO:0000313" key="2">
    <source>
        <dbReference type="Proteomes" id="UP000275846"/>
    </source>
</evidence>
<dbReference type="AlphaFoldDB" id="A0A183TK52"/>
<dbReference type="Proteomes" id="UP000275846">
    <property type="component" value="Unassembled WGS sequence"/>
</dbReference>
<proteinExistence type="predicted"/>
<reference evidence="3" key="1">
    <citation type="submission" date="2016-06" db="UniProtKB">
        <authorList>
            <consortium name="WormBaseParasite"/>
        </authorList>
    </citation>
    <scope>IDENTIFICATION</scope>
</reference>
<organism evidence="3">
    <name type="scientific">Schistocephalus solidus</name>
    <name type="common">Tapeworm</name>
    <dbReference type="NCBI Taxonomy" id="70667"/>
    <lineage>
        <taxon>Eukaryota</taxon>
        <taxon>Metazoa</taxon>
        <taxon>Spiralia</taxon>
        <taxon>Lophotrochozoa</taxon>
        <taxon>Platyhelminthes</taxon>
        <taxon>Cestoda</taxon>
        <taxon>Eucestoda</taxon>
        <taxon>Diphyllobothriidea</taxon>
        <taxon>Diphyllobothriidae</taxon>
        <taxon>Schistocephalus</taxon>
    </lineage>
</organism>
<sequence length="240" mass="26779">MNANAPTEDGCKCSAMNAVDDRLEIRTPEIFQGDLTATVLFKSFPHTDNGVYQIEWFPQVCIDSQESTDSIASETLTATVRSHYFRLTKLKFNCVYIVRLVAMTAEDRGPRRLEDSQPEIVTACFCTGSCKKTKRTLLSGASECPDTGMKNSFPSGPDLNVQVELNDRRHLDYRVSWLPPAPPLGVVRDDAFMRYRVMWAPRKEEPVDATTYNDKAGFSPILDTARSDVRVVEKVGPGGC</sequence>